<keyword evidence="7" id="KW-0520">NAD</keyword>
<dbReference type="PANTHER" id="PTHR43706:SF47">
    <property type="entry name" value="EXTERNAL NADH-UBIQUINONE OXIDOREDUCTASE 1, MITOCHONDRIAL-RELATED"/>
    <property type="match status" value="1"/>
</dbReference>
<dbReference type="InterPro" id="IPR045024">
    <property type="entry name" value="NDH-2"/>
</dbReference>
<keyword evidence="6" id="KW-0560">Oxidoreductase</keyword>
<dbReference type="SUPFAM" id="SSF51905">
    <property type="entry name" value="FAD/NAD(P)-binding domain"/>
    <property type="match status" value="2"/>
</dbReference>
<feature type="domain" description="FAD/NAD(P)-binding" evidence="10">
    <location>
        <begin position="4"/>
        <end position="316"/>
    </location>
</feature>
<evidence type="ECO:0000256" key="2">
    <source>
        <dbReference type="ARBA" id="ARBA00012637"/>
    </source>
</evidence>
<evidence type="ECO:0000256" key="7">
    <source>
        <dbReference type="ARBA" id="ARBA00023027"/>
    </source>
</evidence>
<dbReference type="InterPro" id="IPR023753">
    <property type="entry name" value="FAD/NAD-binding_dom"/>
</dbReference>
<sequence length="404" mass="44985">MLERVVIIGGGFAGIAAAKALANTDFEVTIIDRKNHHLFQPLLYQVASAALSPADISVPIREVVSSAKNIKVFLDEVSFIDKLNNLVNCKSNKTYEFDHLIIATGARPFYFGNDDWKKLAPGLKTLEDALSIRNKVLKSFEECELTGKEVLNFVIVGAGPTGVELAGAFAEIAYKILLNDYKNFDASKTKVYLIEGGGEVLPSFSGKLSQKAKSYLEELGVIVLTDRRVSKIERGVIHMGDEKILSENIIWAAGNRASPLIDILEVKQDRMGRAIVESDLSLKNYPNIYILGDSAHFIGADNTPLPALAPVASQQGKHVARQLKRRKSLPFKYLDKGNMATIGNFKAVMNFRGMKVSGPIAWLAWSFIHILFLIDFRNRIMVFTQWAFIFFFKKKGVRIITDRE</sequence>
<evidence type="ECO:0000256" key="5">
    <source>
        <dbReference type="ARBA" id="ARBA00022946"/>
    </source>
</evidence>
<keyword evidence="9" id="KW-0472">Membrane</keyword>
<keyword evidence="3" id="KW-0285">Flavoprotein</keyword>
<organism evidence="12 13">
    <name type="scientific">Halobacteriovorax marinus</name>
    <dbReference type="NCBI Taxonomy" id="97084"/>
    <lineage>
        <taxon>Bacteria</taxon>
        <taxon>Pseudomonadati</taxon>
        <taxon>Bdellovibrionota</taxon>
        <taxon>Bacteriovoracia</taxon>
        <taxon>Bacteriovoracales</taxon>
        <taxon>Halobacteriovoraceae</taxon>
        <taxon>Halobacteriovorax</taxon>
    </lineage>
</organism>
<comment type="caution">
    <text evidence="12">The sequence shown here is derived from an EMBL/GenBank/DDBJ whole genome shotgun (WGS) entry which is preliminary data.</text>
</comment>
<evidence type="ECO:0000256" key="1">
    <source>
        <dbReference type="ARBA" id="ARBA00005272"/>
    </source>
</evidence>
<dbReference type="EMBL" id="MAAO01000002">
    <property type="protein sequence ID" value="OUR99613.1"/>
    <property type="molecule type" value="Genomic_DNA"/>
</dbReference>
<evidence type="ECO:0000313" key="12">
    <source>
        <dbReference type="EMBL" id="OUR99613.1"/>
    </source>
</evidence>
<evidence type="ECO:0000256" key="6">
    <source>
        <dbReference type="ARBA" id="ARBA00023002"/>
    </source>
</evidence>
<feature type="transmembrane region" description="Helical" evidence="9">
    <location>
        <begin position="356"/>
        <end position="374"/>
    </location>
</feature>
<dbReference type="InterPro" id="IPR054585">
    <property type="entry name" value="NDH2-like_C"/>
</dbReference>
<comment type="similarity">
    <text evidence="1">Belongs to the NADH dehydrogenase family.</text>
</comment>
<dbReference type="EC" id="1.6.5.9" evidence="2"/>
<gene>
    <name evidence="12" type="ORF">A9Q84_00915</name>
</gene>
<dbReference type="PRINTS" id="PR00368">
    <property type="entry name" value="FADPNR"/>
</dbReference>
<evidence type="ECO:0000313" key="13">
    <source>
        <dbReference type="Proteomes" id="UP000196531"/>
    </source>
</evidence>
<dbReference type="PRINTS" id="PR00411">
    <property type="entry name" value="PNDRDTASEI"/>
</dbReference>
<keyword evidence="5" id="KW-0809">Transit peptide</keyword>
<evidence type="ECO:0000256" key="4">
    <source>
        <dbReference type="ARBA" id="ARBA00022827"/>
    </source>
</evidence>
<keyword evidence="4" id="KW-0274">FAD</keyword>
<dbReference type="AlphaFoldDB" id="A0A1Y5FBV2"/>
<proteinExistence type="inferred from homology"/>
<evidence type="ECO:0000259" key="10">
    <source>
        <dbReference type="Pfam" id="PF07992"/>
    </source>
</evidence>
<dbReference type="Proteomes" id="UP000196531">
    <property type="component" value="Unassembled WGS sequence"/>
</dbReference>
<dbReference type="InterPro" id="IPR036188">
    <property type="entry name" value="FAD/NAD-bd_sf"/>
</dbReference>
<dbReference type="Gene3D" id="3.50.50.100">
    <property type="match status" value="1"/>
</dbReference>
<evidence type="ECO:0000256" key="8">
    <source>
        <dbReference type="ARBA" id="ARBA00047599"/>
    </source>
</evidence>
<feature type="domain" description="External alternative NADH-ubiquinone oxidoreductase-like C-terminal" evidence="11">
    <location>
        <begin position="336"/>
        <end position="392"/>
    </location>
</feature>
<comment type="catalytic activity">
    <reaction evidence="8">
        <text>a quinone + NADH + H(+) = a quinol + NAD(+)</text>
        <dbReference type="Rhea" id="RHEA:46160"/>
        <dbReference type="ChEBI" id="CHEBI:15378"/>
        <dbReference type="ChEBI" id="CHEBI:24646"/>
        <dbReference type="ChEBI" id="CHEBI:57540"/>
        <dbReference type="ChEBI" id="CHEBI:57945"/>
        <dbReference type="ChEBI" id="CHEBI:132124"/>
        <dbReference type="EC" id="1.6.5.9"/>
    </reaction>
</comment>
<dbReference type="PANTHER" id="PTHR43706">
    <property type="entry name" value="NADH DEHYDROGENASE"/>
    <property type="match status" value="1"/>
</dbReference>
<keyword evidence="9" id="KW-1133">Transmembrane helix</keyword>
<dbReference type="Pfam" id="PF22366">
    <property type="entry name" value="NDH2_C"/>
    <property type="match status" value="1"/>
</dbReference>
<dbReference type="GO" id="GO:0050136">
    <property type="term" value="F:NADH dehydrogenase (quinone) (non-electrogenic) activity"/>
    <property type="evidence" value="ECO:0007669"/>
    <property type="project" value="UniProtKB-EC"/>
</dbReference>
<evidence type="ECO:0000259" key="11">
    <source>
        <dbReference type="Pfam" id="PF22366"/>
    </source>
</evidence>
<protein>
    <recommendedName>
        <fullName evidence="2">NADH:ubiquinone reductase (non-electrogenic)</fullName>
        <ecNumber evidence="2">1.6.5.9</ecNumber>
    </recommendedName>
</protein>
<accession>A0A1Y5FBV2</accession>
<reference evidence="13" key="1">
    <citation type="journal article" date="2017" name="Proc. Natl. Acad. Sci. U.S.A.">
        <title>Simulation of Deepwater Horizon oil plume reveals substrate specialization within a complex community of hydrocarbon-degraders.</title>
        <authorList>
            <person name="Hu P."/>
            <person name="Dubinsky E.A."/>
            <person name="Probst A.J."/>
            <person name="Wang J."/>
            <person name="Sieber C.M.K."/>
            <person name="Tom L.M."/>
            <person name="Gardinali P."/>
            <person name="Banfield J.F."/>
            <person name="Atlas R.M."/>
            <person name="Andersen G.L."/>
        </authorList>
    </citation>
    <scope>NUCLEOTIDE SEQUENCE [LARGE SCALE GENOMIC DNA]</scope>
</reference>
<name>A0A1Y5FBV2_9BACT</name>
<dbReference type="Pfam" id="PF07992">
    <property type="entry name" value="Pyr_redox_2"/>
    <property type="match status" value="1"/>
</dbReference>
<evidence type="ECO:0000256" key="9">
    <source>
        <dbReference type="SAM" id="Phobius"/>
    </source>
</evidence>
<evidence type="ECO:0000256" key="3">
    <source>
        <dbReference type="ARBA" id="ARBA00022630"/>
    </source>
</evidence>
<keyword evidence="9" id="KW-0812">Transmembrane</keyword>